<dbReference type="InterPro" id="IPR038247">
    <property type="entry name" value="Jag_N_dom_sf"/>
</dbReference>
<dbReference type="InterPro" id="IPR032782">
    <property type="entry name" value="KhpB_N"/>
</dbReference>
<proteinExistence type="inferred from homology"/>
<evidence type="ECO:0000256" key="3">
    <source>
        <dbReference type="ARBA" id="ARBA00022960"/>
    </source>
</evidence>
<dbReference type="STRING" id="1423813.FC26_GL000135"/>
<comment type="subcellular location">
    <subcellularLocation>
        <location evidence="6">Cytoplasm</location>
    </subcellularLocation>
</comment>
<comment type="caution">
    <text evidence="9">The sequence shown here is derived from an EMBL/GenBank/DDBJ whole genome shotgun (WGS) entry which is preliminary data.</text>
</comment>
<comment type="domain">
    <text evidence="6">Has an N-terminal Jag-N domain and 2 RNA-binding domains (KH and R3H).</text>
</comment>
<feature type="compositionally biased region" description="Acidic residues" evidence="7">
    <location>
        <begin position="91"/>
        <end position="102"/>
    </location>
</feature>
<feature type="region of interest" description="Disordered" evidence="7">
    <location>
        <begin position="73"/>
        <end position="105"/>
    </location>
</feature>
<keyword evidence="4 6" id="KW-0143">Chaperone</keyword>
<dbReference type="InterPro" id="IPR001374">
    <property type="entry name" value="R3H_dom"/>
</dbReference>
<dbReference type="InterPro" id="IPR039247">
    <property type="entry name" value="KhpB"/>
</dbReference>
<evidence type="ECO:0000256" key="5">
    <source>
        <dbReference type="ARBA" id="ARBA00023316"/>
    </source>
</evidence>
<dbReference type="CDD" id="cd02414">
    <property type="entry name" value="KH-II_Jag"/>
    <property type="match status" value="1"/>
</dbReference>
<evidence type="ECO:0000256" key="2">
    <source>
        <dbReference type="ARBA" id="ARBA00022884"/>
    </source>
</evidence>
<keyword evidence="2 6" id="KW-0694">RNA-binding</keyword>
<organism evidence="9 10">
    <name type="scientific">Paucilactobacillus vaccinostercus DSM 20634</name>
    <dbReference type="NCBI Taxonomy" id="1423813"/>
    <lineage>
        <taxon>Bacteria</taxon>
        <taxon>Bacillati</taxon>
        <taxon>Bacillota</taxon>
        <taxon>Bacilli</taxon>
        <taxon>Lactobacillales</taxon>
        <taxon>Lactobacillaceae</taxon>
        <taxon>Paucilactobacillus</taxon>
    </lineage>
</organism>
<dbReference type="InterPro" id="IPR034079">
    <property type="entry name" value="R3H_KhpB"/>
</dbReference>
<keyword evidence="1 6" id="KW-0963">Cytoplasm</keyword>
<dbReference type="SUPFAM" id="SSF82708">
    <property type="entry name" value="R3H domain"/>
    <property type="match status" value="1"/>
</dbReference>
<name>A0A0R2ACI4_9LACO</name>
<dbReference type="GO" id="GO:0071555">
    <property type="term" value="P:cell wall organization"/>
    <property type="evidence" value="ECO:0007669"/>
    <property type="project" value="UniProtKB-KW"/>
</dbReference>
<evidence type="ECO:0000313" key="9">
    <source>
        <dbReference type="EMBL" id="KRM60659.1"/>
    </source>
</evidence>
<dbReference type="GO" id="GO:0003723">
    <property type="term" value="F:RNA binding"/>
    <property type="evidence" value="ECO:0007669"/>
    <property type="project" value="UniProtKB-UniRule"/>
</dbReference>
<evidence type="ECO:0000259" key="8">
    <source>
        <dbReference type="PROSITE" id="PS51061"/>
    </source>
</evidence>
<dbReference type="GO" id="GO:0009252">
    <property type="term" value="P:peptidoglycan biosynthetic process"/>
    <property type="evidence" value="ECO:0007669"/>
    <property type="project" value="UniProtKB-UniRule"/>
</dbReference>
<dbReference type="RefSeq" id="WP_057779785.1">
    <property type="nucleotide sequence ID" value="NZ_AYYY01000061.1"/>
</dbReference>
<accession>A0A0R2ACI4</accession>
<dbReference type="GO" id="GO:0005737">
    <property type="term" value="C:cytoplasm"/>
    <property type="evidence" value="ECO:0007669"/>
    <property type="project" value="UniProtKB-SubCell"/>
</dbReference>
<dbReference type="InterPro" id="IPR036867">
    <property type="entry name" value="R3H_dom_sf"/>
</dbReference>
<protein>
    <recommendedName>
        <fullName evidence="6">RNA-binding protein KhpB</fullName>
    </recommendedName>
    <alternativeName>
        <fullName evidence="6">RNA-binding protein EloR</fullName>
    </alternativeName>
</protein>
<dbReference type="GO" id="GO:0008360">
    <property type="term" value="P:regulation of cell shape"/>
    <property type="evidence" value="ECO:0007669"/>
    <property type="project" value="UniProtKB-KW"/>
</dbReference>
<dbReference type="Pfam" id="PF14804">
    <property type="entry name" value="Jag_N"/>
    <property type="match status" value="1"/>
</dbReference>
<evidence type="ECO:0000313" key="10">
    <source>
        <dbReference type="Proteomes" id="UP000051733"/>
    </source>
</evidence>
<dbReference type="NCBIfam" id="NF041568">
    <property type="entry name" value="Jag_EloR"/>
    <property type="match status" value="1"/>
</dbReference>
<comment type="function">
    <text evidence="6">A probable RNA chaperone. Forms a complex with KhpA which binds to cellular RNA and controls its expression. Plays a role in peptidoglycan (PG) homeostasis and cell length regulation.</text>
</comment>
<dbReference type="CDD" id="cd02644">
    <property type="entry name" value="R3H_jag"/>
    <property type="match status" value="1"/>
</dbReference>
<dbReference type="PANTHER" id="PTHR35800">
    <property type="entry name" value="PROTEIN JAG"/>
    <property type="match status" value="1"/>
</dbReference>
<dbReference type="Gene3D" id="3.30.1370.50">
    <property type="entry name" value="R3H-like domain"/>
    <property type="match status" value="1"/>
</dbReference>
<evidence type="ECO:0000256" key="6">
    <source>
        <dbReference type="HAMAP-Rule" id="MF_00867"/>
    </source>
</evidence>
<comment type="similarity">
    <text evidence="6">Belongs to the KhpB RNA-binding protein family.</text>
</comment>
<reference evidence="9 10" key="1">
    <citation type="journal article" date="2015" name="Genome Announc.">
        <title>Expanding the biotechnology potential of lactobacilli through comparative genomics of 213 strains and associated genera.</title>
        <authorList>
            <person name="Sun Z."/>
            <person name="Harris H.M."/>
            <person name="McCann A."/>
            <person name="Guo C."/>
            <person name="Argimon S."/>
            <person name="Zhang W."/>
            <person name="Yang X."/>
            <person name="Jeffery I.B."/>
            <person name="Cooney J.C."/>
            <person name="Kagawa T.F."/>
            <person name="Liu W."/>
            <person name="Song Y."/>
            <person name="Salvetti E."/>
            <person name="Wrobel A."/>
            <person name="Rasinkangas P."/>
            <person name="Parkhill J."/>
            <person name="Rea M.C."/>
            <person name="O'Sullivan O."/>
            <person name="Ritari J."/>
            <person name="Douillard F.P."/>
            <person name="Paul Ross R."/>
            <person name="Yang R."/>
            <person name="Briner A.E."/>
            <person name="Felis G.E."/>
            <person name="de Vos W.M."/>
            <person name="Barrangou R."/>
            <person name="Klaenhammer T.R."/>
            <person name="Caufield P.W."/>
            <person name="Cui Y."/>
            <person name="Zhang H."/>
            <person name="O'Toole P.W."/>
        </authorList>
    </citation>
    <scope>NUCLEOTIDE SEQUENCE [LARGE SCALE GENOMIC DNA]</scope>
    <source>
        <strain evidence="9 10">DSM 20634</strain>
    </source>
</reference>
<evidence type="ECO:0000256" key="7">
    <source>
        <dbReference type="SAM" id="MobiDB-lite"/>
    </source>
</evidence>
<keyword evidence="5 6" id="KW-0961">Cell wall biogenesis/degradation</keyword>
<keyword evidence="10" id="KW-1185">Reference proteome</keyword>
<gene>
    <name evidence="6" type="primary">khpB</name>
    <name evidence="6" type="synonym">eloR</name>
    <name evidence="9" type="ORF">FC26_GL000135</name>
</gene>
<feature type="domain" description="R3H" evidence="8">
    <location>
        <begin position="205"/>
        <end position="271"/>
    </location>
</feature>
<dbReference type="Proteomes" id="UP000051733">
    <property type="component" value="Unassembled WGS sequence"/>
</dbReference>
<comment type="caution">
    <text evidence="6">Lacks conserved residue(s) required for the propagation of feature annotation.</text>
</comment>
<sequence length="274" mass="30154">MAIFTGKTVAEAIQNGLRTLKLSRHEVEINLIESPKKGFLGLHRREAQVEVKAILPQHTGGALLHPDLAEEVNVQQHQKEATEGFGGVEEAPTEDESEEATDDQQISPAEIHRREVANQQKLNQVAEMAGYYLGDILDGMQLPVETTVTVDRRTVTIELATDQPAKVIGRHGMTINALQSMGQTFMNLHGVAKVTVVLDTNDYRKKRETVLIGVAKKAATEVIASGTAVYLDPMPANERKQVHQILAENKFVRTYSHGRDPRRSVVVAPASELS</sequence>
<dbReference type="Gene3D" id="3.30.30.80">
    <property type="entry name" value="probable RNA-binding protein from clostridium symbiosum atcc 14940"/>
    <property type="match status" value="1"/>
</dbReference>
<dbReference type="SMART" id="SM00393">
    <property type="entry name" value="R3H"/>
    <property type="match status" value="1"/>
</dbReference>
<dbReference type="PATRIC" id="fig|1423813.3.peg.146"/>
<comment type="subunit">
    <text evidence="6">Forms a complex with KhpA.</text>
</comment>
<dbReference type="InterPro" id="IPR038008">
    <property type="entry name" value="Jag_KH"/>
</dbReference>
<dbReference type="AlphaFoldDB" id="A0A0R2ACI4"/>
<dbReference type="PROSITE" id="PS51061">
    <property type="entry name" value="R3H"/>
    <property type="match status" value="1"/>
</dbReference>
<dbReference type="Gene3D" id="3.30.300.20">
    <property type="match status" value="1"/>
</dbReference>
<dbReference type="OrthoDB" id="9794483at2"/>
<dbReference type="EMBL" id="AYYY01000061">
    <property type="protein sequence ID" value="KRM60659.1"/>
    <property type="molecule type" value="Genomic_DNA"/>
</dbReference>
<dbReference type="Pfam" id="PF01424">
    <property type="entry name" value="R3H"/>
    <property type="match status" value="1"/>
</dbReference>
<dbReference type="SMART" id="SM01245">
    <property type="entry name" value="Jag_N"/>
    <property type="match status" value="1"/>
</dbReference>
<dbReference type="InterPro" id="IPR015946">
    <property type="entry name" value="KH_dom-like_a/b"/>
</dbReference>
<keyword evidence="3 6" id="KW-0133">Cell shape</keyword>
<evidence type="ECO:0000256" key="4">
    <source>
        <dbReference type="ARBA" id="ARBA00023186"/>
    </source>
</evidence>
<dbReference type="HAMAP" id="MF_00867">
    <property type="entry name" value="KhpB"/>
    <property type="match status" value="1"/>
</dbReference>
<dbReference type="PANTHER" id="PTHR35800:SF1">
    <property type="entry name" value="RNA-BINDING PROTEIN KHPB"/>
    <property type="match status" value="1"/>
</dbReference>
<dbReference type="Pfam" id="PF13083">
    <property type="entry name" value="KH_KhpA-B"/>
    <property type="match status" value="1"/>
</dbReference>
<evidence type="ECO:0000256" key="1">
    <source>
        <dbReference type="ARBA" id="ARBA00022490"/>
    </source>
</evidence>